<name>A0A286GL41_9PROT</name>
<evidence type="ECO:0000256" key="1">
    <source>
        <dbReference type="ARBA" id="ARBA00004202"/>
    </source>
</evidence>
<dbReference type="InterPro" id="IPR003439">
    <property type="entry name" value="ABC_transporter-like_ATP-bd"/>
</dbReference>
<protein>
    <submittedName>
        <fullName evidence="11">Monosaccharide ABC transporter ATP-binding protein, CUT2 family</fullName>
    </submittedName>
</protein>
<evidence type="ECO:0000259" key="10">
    <source>
        <dbReference type="PROSITE" id="PS50893"/>
    </source>
</evidence>
<reference evidence="12" key="1">
    <citation type="submission" date="2017-09" db="EMBL/GenBank/DDBJ databases">
        <authorList>
            <person name="Varghese N."/>
            <person name="Submissions S."/>
        </authorList>
    </citation>
    <scope>NUCLEOTIDE SEQUENCE [LARGE SCALE GENOMIC DNA]</scope>
    <source>
        <strain evidence="12">USBA 140</strain>
    </source>
</reference>
<dbReference type="PROSITE" id="PS50893">
    <property type="entry name" value="ABC_TRANSPORTER_2"/>
    <property type="match status" value="2"/>
</dbReference>
<evidence type="ECO:0000256" key="9">
    <source>
        <dbReference type="ARBA" id="ARBA00023136"/>
    </source>
</evidence>
<feature type="domain" description="ABC transporter" evidence="10">
    <location>
        <begin position="7"/>
        <end position="242"/>
    </location>
</feature>
<dbReference type="PANTHER" id="PTHR43790">
    <property type="entry name" value="CARBOHYDRATE TRANSPORT ATP-BINDING PROTEIN MG119-RELATED"/>
    <property type="match status" value="1"/>
</dbReference>
<dbReference type="EMBL" id="OCNJ01000005">
    <property type="protein sequence ID" value="SOD96222.1"/>
    <property type="molecule type" value="Genomic_DNA"/>
</dbReference>
<dbReference type="InterPro" id="IPR027417">
    <property type="entry name" value="P-loop_NTPase"/>
</dbReference>
<dbReference type="Proteomes" id="UP000219621">
    <property type="component" value="Unassembled WGS sequence"/>
</dbReference>
<keyword evidence="12" id="KW-1185">Reference proteome</keyword>
<evidence type="ECO:0000256" key="4">
    <source>
        <dbReference type="ARBA" id="ARBA00022597"/>
    </source>
</evidence>
<dbReference type="CDD" id="cd03215">
    <property type="entry name" value="ABC_Carb_Monos_II"/>
    <property type="match status" value="1"/>
</dbReference>
<keyword evidence="6" id="KW-0547">Nucleotide-binding</keyword>
<keyword evidence="9" id="KW-0472">Membrane</keyword>
<dbReference type="FunFam" id="3.40.50.300:FF:000127">
    <property type="entry name" value="Ribose import ATP-binding protein RbsA"/>
    <property type="match status" value="1"/>
</dbReference>
<dbReference type="OrthoDB" id="7283113at2"/>
<evidence type="ECO:0000256" key="8">
    <source>
        <dbReference type="ARBA" id="ARBA00022967"/>
    </source>
</evidence>
<dbReference type="GO" id="GO:0016887">
    <property type="term" value="F:ATP hydrolysis activity"/>
    <property type="evidence" value="ECO:0007669"/>
    <property type="project" value="InterPro"/>
</dbReference>
<dbReference type="RefSeq" id="WP_097279592.1">
    <property type="nucleotide sequence ID" value="NZ_OCNJ01000005.1"/>
</dbReference>
<accession>A0A286GL41</accession>
<dbReference type="CDD" id="cd03216">
    <property type="entry name" value="ABC_Carb_Monos_I"/>
    <property type="match status" value="1"/>
</dbReference>
<evidence type="ECO:0000313" key="12">
    <source>
        <dbReference type="Proteomes" id="UP000219621"/>
    </source>
</evidence>
<keyword evidence="2" id="KW-0813">Transport</keyword>
<dbReference type="InterPro" id="IPR003593">
    <property type="entry name" value="AAA+_ATPase"/>
</dbReference>
<evidence type="ECO:0000256" key="3">
    <source>
        <dbReference type="ARBA" id="ARBA00022475"/>
    </source>
</evidence>
<evidence type="ECO:0000256" key="5">
    <source>
        <dbReference type="ARBA" id="ARBA00022737"/>
    </source>
</evidence>
<proteinExistence type="predicted"/>
<evidence type="ECO:0000313" key="11">
    <source>
        <dbReference type="EMBL" id="SOD96222.1"/>
    </source>
</evidence>
<dbReference type="Gene3D" id="3.40.50.300">
    <property type="entry name" value="P-loop containing nucleotide triphosphate hydrolases"/>
    <property type="match status" value="2"/>
</dbReference>
<sequence>MTQTPLVETVALTKRYPGVVALDAVDFDLRPGEVHVLFGENGAGKSTLISMLAGASQPSSGEIRVRGQAVRFGSVADARAAGIAAVFQEFSLVPTLTVAENLFLGDEPRRGPFIDRRAMVRKAAELFARLEFAIDPQRRVVSLSRAEQQMVEIAKALHRDVGILILDEPTASLTDREVDHLFDVVLRMKGQGVGIIYISHRMQEFGRIADRVTVLRDGARIGTVAMAETSEAQLVEMMAGRAIAEVYPTIARRPGEVLLSVTGLHAWGVHGVDLEVRRGEVLGVAGLVGSGKSRFFRAVMGLLSIRGGRVRFGGRDVTGQPTRAMMAAGAYYLTADRKTEGLQLAFTARDNLAHGILAGGEEGGGLLPWRRIRARAEAVAERVDLPPAYRGRLVAQLSGGNQQKTLFGRGLGGDYDLYIFDEPTVGVDMGARASLYGLIRDLTEAGKAVVVISSDLPEVMNLAHRLVVFAHGRIAAELEGEAATEAAVLSHFFAQPGVPA</sequence>
<dbReference type="SMART" id="SM00382">
    <property type="entry name" value="AAA"/>
    <property type="match status" value="2"/>
</dbReference>
<dbReference type="GO" id="GO:0005524">
    <property type="term" value="F:ATP binding"/>
    <property type="evidence" value="ECO:0007669"/>
    <property type="project" value="UniProtKB-KW"/>
</dbReference>
<keyword evidence="7 11" id="KW-0067">ATP-binding</keyword>
<dbReference type="AlphaFoldDB" id="A0A286GL41"/>
<dbReference type="GO" id="GO:0005886">
    <property type="term" value="C:plasma membrane"/>
    <property type="evidence" value="ECO:0007669"/>
    <property type="project" value="UniProtKB-SubCell"/>
</dbReference>
<evidence type="ECO:0000256" key="2">
    <source>
        <dbReference type="ARBA" id="ARBA00022448"/>
    </source>
</evidence>
<keyword evidence="4" id="KW-0762">Sugar transport</keyword>
<feature type="domain" description="ABC transporter" evidence="10">
    <location>
        <begin position="252"/>
        <end position="496"/>
    </location>
</feature>
<dbReference type="PANTHER" id="PTHR43790:SF9">
    <property type="entry name" value="GALACTOFURANOSE TRANSPORTER ATP-BINDING PROTEIN YTFR"/>
    <property type="match status" value="1"/>
</dbReference>
<dbReference type="Pfam" id="PF00005">
    <property type="entry name" value="ABC_tran"/>
    <property type="match status" value="2"/>
</dbReference>
<comment type="subcellular location">
    <subcellularLocation>
        <location evidence="1">Cell membrane</location>
        <topology evidence="1">Peripheral membrane protein</topology>
    </subcellularLocation>
</comment>
<dbReference type="SUPFAM" id="SSF52540">
    <property type="entry name" value="P-loop containing nucleoside triphosphate hydrolases"/>
    <property type="match status" value="2"/>
</dbReference>
<gene>
    <name evidence="11" type="ORF">SAMN05421508_105217</name>
</gene>
<organism evidence="11 12">
    <name type="scientific">Caenispirillum bisanense</name>
    <dbReference type="NCBI Taxonomy" id="414052"/>
    <lineage>
        <taxon>Bacteria</taxon>
        <taxon>Pseudomonadati</taxon>
        <taxon>Pseudomonadota</taxon>
        <taxon>Alphaproteobacteria</taxon>
        <taxon>Rhodospirillales</taxon>
        <taxon>Novispirillaceae</taxon>
        <taxon>Caenispirillum</taxon>
    </lineage>
</organism>
<evidence type="ECO:0000256" key="7">
    <source>
        <dbReference type="ARBA" id="ARBA00022840"/>
    </source>
</evidence>
<keyword evidence="8" id="KW-1278">Translocase</keyword>
<keyword evidence="5" id="KW-0677">Repeat</keyword>
<keyword evidence="3" id="KW-1003">Cell membrane</keyword>
<evidence type="ECO:0000256" key="6">
    <source>
        <dbReference type="ARBA" id="ARBA00022741"/>
    </source>
</evidence>
<dbReference type="InterPro" id="IPR050107">
    <property type="entry name" value="ABC_carbohydrate_import_ATPase"/>
</dbReference>